<dbReference type="InterPro" id="IPR008929">
    <property type="entry name" value="Chondroitin_lyas"/>
</dbReference>
<evidence type="ECO:0000313" key="4">
    <source>
        <dbReference type="Proteomes" id="UP000247523"/>
    </source>
</evidence>
<reference evidence="2" key="3">
    <citation type="submission" date="2018-07" db="EMBL/GenBank/DDBJ databases">
        <authorList>
            <person name="Quirk P.G."/>
            <person name="Krulwich T.A."/>
        </authorList>
    </citation>
    <scope>NUCLEOTIDE SEQUENCE</scope>
    <source>
        <strain evidence="2">CCRI-19302</strain>
    </source>
</reference>
<dbReference type="Proteomes" id="UP000247523">
    <property type="component" value="Unassembled WGS sequence"/>
</dbReference>
<dbReference type="RefSeq" id="WP_094379203.1">
    <property type="nucleotide sequence ID" value="NZ_NOKA02000025.1"/>
</dbReference>
<reference evidence="1 4" key="2">
    <citation type="submission" date="2018-05" db="EMBL/GenBank/DDBJ databases">
        <title>Genomic Encyclopedia of Type Strains, Phase IV (KMG-IV): sequencing the most valuable type-strain genomes for metagenomic binning, comparative biology and taxonomic classification.</title>
        <authorList>
            <person name="Goeker M."/>
        </authorList>
    </citation>
    <scope>NUCLEOTIDE SEQUENCE [LARGE SCALE GENOMIC DNA]</scope>
    <source>
        <strain evidence="1 4">DSM 28816</strain>
    </source>
</reference>
<name>A0A255I3U3_9FIRM</name>
<evidence type="ECO:0000313" key="2">
    <source>
        <dbReference type="EMBL" id="RDY30919.1"/>
    </source>
</evidence>
<reference evidence="2 3" key="1">
    <citation type="journal article" date="2017" name="Genome Announc.">
        <title>Draft Genome Sequence of a Sporulating and Motile Strain of Lachnotalea glycerini Isolated from Water in Quebec City, Canada.</title>
        <authorList>
            <person name="Maheux A.F."/>
            <person name="Boudreau D.K."/>
            <person name="Berube E."/>
            <person name="Boissinot M."/>
            <person name="Raymond F."/>
            <person name="Brodeur S."/>
            <person name="Corbeil J."/>
            <person name="Isabel S."/>
            <person name="Omar R.F."/>
            <person name="Bergeron M.G."/>
        </authorList>
    </citation>
    <scope>NUCLEOTIDE SEQUENCE [LARGE SCALE GENOMIC DNA]</scope>
    <source>
        <strain evidence="2 3">CCRI-19302</strain>
    </source>
</reference>
<accession>A0A255I3U3</accession>
<evidence type="ECO:0000313" key="3">
    <source>
        <dbReference type="Proteomes" id="UP000216411"/>
    </source>
</evidence>
<dbReference type="EMBL" id="QICS01000002">
    <property type="protein sequence ID" value="PXV93842.1"/>
    <property type="molecule type" value="Genomic_DNA"/>
</dbReference>
<comment type="caution">
    <text evidence="2">The sequence shown here is derived from an EMBL/GenBank/DDBJ whole genome shotgun (WGS) entry which is preliminary data.</text>
</comment>
<organism evidence="2 3">
    <name type="scientific">Lachnotalea glycerini</name>
    <dbReference type="NCBI Taxonomy" id="1763509"/>
    <lineage>
        <taxon>Bacteria</taxon>
        <taxon>Bacillati</taxon>
        <taxon>Bacillota</taxon>
        <taxon>Clostridia</taxon>
        <taxon>Lachnospirales</taxon>
        <taxon>Lachnospiraceae</taxon>
        <taxon>Lachnotalea</taxon>
    </lineage>
</organism>
<proteinExistence type="predicted"/>
<dbReference type="OrthoDB" id="1290722at2"/>
<sequence>MKRYMQHIIRSAEIRVEHFIKIQVKDKTRLDFGAMRGEIYEAKPTVYAMSEAVAVYCNVKSRYYHDRILKDAMNAALDFVARTQRDDGSFDYPCCNFHSTPDTSFCFKRLIAGYRVLIKYEPREEELIGKYKAILLRSLKSILLGGFHTPNHRWAIAAALMQGVNLVEDNSLKEQLNKRAFQYLAEGIDGDEEGEYAERSTGNYNAVVNNAMMAMYEESKDEYYLGFVERNLKMMMYYFDPDDTIFTQNSTRQDQGKAAYPNQYFYQYLYLATKNEDPVFGNAAHKIIRDNMERGDLAPQCLYTIMLHREMEEYEFTGYGFLNTYRKYFKKAGVMRVRNDKFGYSILKGKSAFTYIKFKDTLIYLKIGESYCDIRNFIPQNMEVKDKEYVLSSVAKGWYYLPFKEKQATSDWWKMNHSKRELQISSELKVEVIMIELENGMEFHVKSVGLDKLPLRVEICIPTGAVLEHEAFYMSAEQGRGMVLKKGYLTLHHGEQKIKIGPGYGTHEFGGHYSGEEFNENGFTIYLNDYTPYERTFTITCEE</sequence>
<dbReference type="Proteomes" id="UP000216411">
    <property type="component" value="Unassembled WGS sequence"/>
</dbReference>
<evidence type="ECO:0008006" key="5">
    <source>
        <dbReference type="Google" id="ProtNLM"/>
    </source>
</evidence>
<keyword evidence="3" id="KW-1185">Reference proteome</keyword>
<dbReference type="EMBL" id="NOKA02000025">
    <property type="protein sequence ID" value="RDY30919.1"/>
    <property type="molecule type" value="Genomic_DNA"/>
</dbReference>
<gene>
    <name evidence="1" type="ORF">C8E03_102617</name>
    <name evidence="2" type="ORF">CG710_012175</name>
</gene>
<dbReference type="AlphaFoldDB" id="A0A255I3U3"/>
<dbReference type="SUPFAM" id="SSF48230">
    <property type="entry name" value="Chondroitin AC/alginate lyase"/>
    <property type="match status" value="1"/>
</dbReference>
<protein>
    <recommendedName>
        <fullName evidence="5">Heparinase II/III-like protein</fullName>
    </recommendedName>
</protein>
<evidence type="ECO:0000313" key="1">
    <source>
        <dbReference type="EMBL" id="PXV93842.1"/>
    </source>
</evidence>